<dbReference type="RefSeq" id="XP_011128679.1">
    <property type="nucleotide sequence ID" value="XM_011130377.1"/>
</dbReference>
<keyword evidence="3" id="KW-1185">Reference proteome</keyword>
<feature type="region of interest" description="Disordered" evidence="1">
    <location>
        <begin position="466"/>
        <end position="610"/>
    </location>
</feature>
<feature type="compositionally biased region" description="Low complexity" evidence="1">
    <location>
        <begin position="482"/>
        <end position="498"/>
    </location>
</feature>
<dbReference type="EMBL" id="AFNH02000055">
    <property type="protein sequence ID" value="EZG87283.1"/>
    <property type="molecule type" value="Genomic_DNA"/>
</dbReference>
<evidence type="ECO:0000313" key="2">
    <source>
        <dbReference type="EMBL" id="EZG87283.1"/>
    </source>
</evidence>
<feature type="compositionally biased region" description="Low complexity" evidence="1">
    <location>
        <begin position="254"/>
        <end position="268"/>
    </location>
</feature>
<accession>A0A023BD64</accession>
<reference evidence="2" key="1">
    <citation type="submission" date="2013-12" db="EMBL/GenBank/DDBJ databases">
        <authorList>
            <person name="Omoto C.K."/>
            <person name="Sibley D."/>
            <person name="Venepally P."/>
            <person name="Hadjithomas M."/>
            <person name="Karamycheva S."/>
            <person name="Brunk B."/>
            <person name="Roos D."/>
            <person name="Caler E."/>
            <person name="Lorenzi H."/>
        </authorList>
    </citation>
    <scope>NUCLEOTIDE SEQUENCE</scope>
</reference>
<feature type="region of interest" description="Disordered" evidence="1">
    <location>
        <begin position="329"/>
        <end position="367"/>
    </location>
</feature>
<dbReference type="VEuPathDB" id="CryptoDB:GNI_007390"/>
<name>A0A023BD64_GRENI</name>
<dbReference type="GeneID" id="22910542"/>
<comment type="caution">
    <text evidence="2">The sequence shown here is derived from an EMBL/GenBank/DDBJ whole genome shotgun (WGS) entry which is preliminary data.</text>
</comment>
<feature type="compositionally biased region" description="Basic and acidic residues" evidence="1">
    <location>
        <begin position="281"/>
        <end position="292"/>
    </location>
</feature>
<feature type="region of interest" description="Disordered" evidence="1">
    <location>
        <begin position="218"/>
        <end position="292"/>
    </location>
</feature>
<evidence type="ECO:0000256" key="1">
    <source>
        <dbReference type="SAM" id="MobiDB-lite"/>
    </source>
</evidence>
<organism evidence="2 3">
    <name type="scientific">Gregarina niphandrodes</name>
    <name type="common">Septate eugregarine</name>
    <dbReference type="NCBI Taxonomy" id="110365"/>
    <lineage>
        <taxon>Eukaryota</taxon>
        <taxon>Sar</taxon>
        <taxon>Alveolata</taxon>
        <taxon>Apicomplexa</taxon>
        <taxon>Conoidasida</taxon>
        <taxon>Gregarinasina</taxon>
        <taxon>Eugregarinorida</taxon>
        <taxon>Gregarinidae</taxon>
        <taxon>Gregarina</taxon>
    </lineage>
</organism>
<evidence type="ECO:0000313" key="3">
    <source>
        <dbReference type="Proteomes" id="UP000019763"/>
    </source>
</evidence>
<gene>
    <name evidence="2" type="ORF">GNI_007390</name>
</gene>
<protein>
    <submittedName>
        <fullName evidence="2">Uncharacterized protein</fullName>
    </submittedName>
</protein>
<feature type="compositionally biased region" description="Acidic residues" evidence="1">
    <location>
        <begin position="542"/>
        <end position="551"/>
    </location>
</feature>
<feature type="region of interest" description="Disordered" evidence="1">
    <location>
        <begin position="1"/>
        <end position="31"/>
    </location>
</feature>
<dbReference type="AlphaFoldDB" id="A0A023BD64"/>
<sequence length="809" mass="88879">MSEPEVPTAPEKPKPVGNRGSGSQKAGSAEEVAPWESVVKFPAIPRCPLTTWLGDAFWDPLRQKCIHLNRANQTLPHTAPCPPGSGRRDDELTCRGRIETGFQIKCKHAWDVVPAKPYYANEDYQCIQVLVYDAMRQFRCPKGFQLKKLYDRTGYRIEWFKYTCVQKMSIPAHVVTFDPLIISNCVYVSGAPKLKDHDLDQISDEEVLDDYDDDLASSTAFTPRMRSEQGAEGFESDPTTSAPWSADGSSVDRSGNASGSGASGSNASEPSLGRKSLQPKGMEEDRFIDGSERRAADRSPYYRYLHNNTYAPLDQYNFYGDPYGRIDRDGHVQTYGTGQLAGGQPPRRSQIPGAQGRGGQSRGRGGECTVTKTQQLVLCDYGDRLMWNDEREQWDCVGKRWVKPDPDPSGCKKGHYWSNEFMGCIQMRAYSPPRMCPDGVEGHVWEREGGARRYSRGPRYRDVAASYPPEASATNLTALNDPSLTTTRAPATTPARRAPNPPPSSPTAWQNQDTQPSTGGQARHRRTQRRSEGAPGIGIDSEAADGSDPEELQSPGAGSGPGRFGFDPGLGLPPRRAGGGEDDSGSGLRRVELSPSVLLDSGRGGRRGRETGYSVEDFAGTGFDPFRLEEVRFAHGVAANNRCYIDSALADTSYCPHGYWLEQYHRDPAPLCIQELVSEPLWDCRGMGDTWGLEAELVHEHGETVCLLRWDARQAVSVPEALTKRQKKNALALASKSGMNLAQYDQTADTMDMWLLGKDIHNSGKESWDAAIRAALQLLNPHDTFSPYTAPLTQGGFEVAGLSGPQGAI</sequence>
<proteinExistence type="predicted"/>
<feature type="compositionally biased region" description="Polar residues" evidence="1">
    <location>
        <begin position="509"/>
        <end position="520"/>
    </location>
</feature>
<dbReference type="Proteomes" id="UP000019763">
    <property type="component" value="Unassembled WGS sequence"/>
</dbReference>
<feature type="compositionally biased region" description="Polar residues" evidence="1">
    <location>
        <begin position="237"/>
        <end position="253"/>
    </location>
</feature>